<organism evidence="2 3">
    <name type="scientific">Microvirga subterranea</name>
    <dbReference type="NCBI Taxonomy" id="186651"/>
    <lineage>
        <taxon>Bacteria</taxon>
        <taxon>Pseudomonadati</taxon>
        <taxon>Pseudomonadota</taxon>
        <taxon>Alphaproteobacteria</taxon>
        <taxon>Hyphomicrobiales</taxon>
        <taxon>Methylobacteriaceae</taxon>
        <taxon>Microvirga</taxon>
    </lineage>
</organism>
<dbReference type="InterPro" id="IPR019734">
    <property type="entry name" value="TPR_rpt"/>
</dbReference>
<comment type="caution">
    <text evidence="2">The sequence shown here is derived from an EMBL/GenBank/DDBJ whole genome shotgun (WGS) entry which is preliminary data.</text>
</comment>
<proteinExistence type="predicted"/>
<evidence type="ECO:0000256" key="1">
    <source>
        <dbReference type="PROSITE-ProRule" id="PRU00339"/>
    </source>
</evidence>
<name>A0A370HI55_9HYPH</name>
<keyword evidence="3" id="KW-1185">Reference proteome</keyword>
<evidence type="ECO:0000313" key="2">
    <source>
        <dbReference type="EMBL" id="RDI57093.1"/>
    </source>
</evidence>
<dbReference type="RefSeq" id="WP_114771333.1">
    <property type="nucleotide sequence ID" value="NZ_QQBB01000007.1"/>
</dbReference>
<reference evidence="2 3" key="1">
    <citation type="submission" date="2018-07" db="EMBL/GenBank/DDBJ databases">
        <title>Genomic Encyclopedia of Type Strains, Phase IV (KMG-IV): sequencing the most valuable type-strain genomes for metagenomic binning, comparative biology and taxonomic classification.</title>
        <authorList>
            <person name="Goeker M."/>
        </authorList>
    </citation>
    <scope>NUCLEOTIDE SEQUENCE [LARGE SCALE GENOMIC DNA]</scope>
    <source>
        <strain evidence="2 3">DSM 14364</strain>
    </source>
</reference>
<dbReference type="SUPFAM" id="SSF48452">
    <property type="entry name" value="TPR-like"/>
    <property type="match status" value="1"/>
</dbReference>
<dbReference type="PROSITE" id="PS50005">
    <property type="entry name" value="TPR"/>
    <property type="match status" value="1"/>
</dbReference>
<dbReference type="Proteomes" id="UP000254925">
    <property type="component" value="Unassembled WGS sequence"/>
</dbReference>
<dbReference type="Gene3D" id="1.25.40.10">
    <property type="entry name" value="Tetratricopeptide repeat domain"/>
    <property type="match status" value="1"/>
</dbReference>
<keyword evidence="1" id="KW-0802">TPR repeat</keyword>
<gene>
    <name evidence="2" type="ORF">DES45_1077</name>
</gene>
<dbReference type="AlphaFoldDB" id="A0A370HI55"/>
<feature type="repeat" description="TPR" evidence="1">
    <location>
        <begin position="43"/>
        <end position="76"/>
    </location>
</feature>
<sequence length="127" mass="14758">MILADNTKRHNISGVRVTFNFHDQKIFRSAPLCALLYKKSRLLNFYYGRGILFFHLGRYKRAAADFSKVLRLDWRNERVVLWIGRAERAHRATLLPASGNVQEFDGVAFPLSVWDRPTCHRFAYAGT</sequence>
<protein>
    <submittedName>
        <fullName evidence="2">Uncharacterized protein</fullName>
    </submittedName>
</protein>
<accession>A0A370HI55</accession>
<evidence type="ECO:0000313" key="3">
    <source>
        <dbReference type="Proteomes" id="UP000254925"/>
    </source>
</evidence>
<dbReference type="EMBL" id="QQBB01000007">
    <property type="protein sequence ID" value="RDI57093.1"/>
    <property type="molecule type" value="Genomic_DNA"/>
</dbReference>
<dbReference type="InterPro" id="IPR011990">
    <property type="entry name" value="TPR-like_helical_dom_sf"/>
</dbReference>
<dbReference type="OrthoDB" id="8019798at2"/>